<feature type="domain" description="N-acetyltransferase" evidence="1">
    <location>
        <begin position="168"/>
        <end position="308"/>
    </location>
</feature>
<dbReference type="SUPFAM" id="SSF55729">
    <property type="entry name" value="Acyl-CoA N-acyltransferases (Nat)"/>
    <property type="match status" value="1"/>
</dbReference>
<accession>A0ABZ2ZTF5</accession>
<evidence type="ECO:0000313" key="3">
    <source>
        <dbReference type="Proteomes" id="UP001448858"/>
    </source>
</evidence>
<sequence>MAKMLARVAPWLLSAKTGVNGRSGQEIRGGASGTLRILEDADTAALWALAETDPVANIFLLSHLETTRTAAPTTAGGRVVGVFDDDELTAACWVGVNVVPVGVTADTGPELGAYLARSGRRYSSIFGPAEAVLSLWSQLQHSSPQPFDVRPDQPLLQMTGVSQVQPAPGLRYAQPSELDVLLPACAAMFEEEVGYSPVAGGSHHYRQRVKSLIARQQSLVDFDPSGQVVFKAELGTVSSGAVQIQGVWMNPAYRGRGLSAPYMSAVVEAARQVAPVVSLYVNSYNAPARATYETVGFEQVGTFATILF</sequence>
<keyword evidence="2" id="KW-0808">Transferase</keyword>
<dbReference type="Gene3D" id="3.40.630.30">
    <property type="match status" value="1"/>
</dbReference>
<dbReference type="EMBL" id="CP151657">
    <property type="protein sequence ID" value="WZP14493.1"/>
    <property type="molecule type" value="Genomic_DNA"/>
</dbReference>
<protein>
    <submittedName>
        <fullName evidence="2">GNAT family N-acetyltransferase</fullName>
        <ecNumber evidence="2">2.3.1.-</ecNumber>
    </submittedName>
</protein>
<dbReference type="Proteomes" id="UP001448858">
    <property type="component" value="Chromosome"/>
</dbReference>
<gene>
    <name evidence="2" type="ORF">AAE021_09735</name>
</gene>
<dbReference type="RefSeq" id="WP_342022145.1">
    <property type="nucleotide sequence ID" value="NZ_CP151657.1"/>
</dbReference>
<evidence type="ECO:0000313" key="2">
    <source>
        <dbReference type="EMBL" id="WZP14493.1"/>
    </source>
</evidence>
<proteinExistence type="predicted"/>
<dbReference type="InterPro" id="IPR025289">
    <property type="entry name" value="DUF4081"/>
</dbReference>
<keyword evidence="2" id="KW-0012">Acyltransferase</keyword>
<keyword evidence="3" id="KW-1185">Reference proteome</keyword>
<name>A0ABZ2ZTF5_9MICC</name>
<reference evidence="2 3" key="1">
    <citation type="submission" date="2024-04" db="EMBL/GenBank/DDBJ databases">
        <title>Arthrobacter sp. from Plains bison fecal sample.</title>
        <authorList>
            <person name="Ruzzini A."/>
        </authorList>
    </citation>
    <scope>NUCLEOTIDE SEQUENCE [LARGE SCALE GENOMIC DNA]</scope>
    <source>
        <strain evidence="2 3">EINP1</strain>
    </source>
</reference>
<dbReference type="GO" id="GO:0016746">
    <property type="term" value="F:acyltransferase activity"/>
    <property type="evidence" value="ECO:0007669"/>
    <property type="project" value="UniProtKB-KW"/>
</dbReference>
<evidence type="ECO:0000259" key="1">
    <source>
        <dbReference type="PROSITE" id="PS51186"/>
    </source>
</evidence>
<dbReference type="Pfam" id="PF00583">
    <property type="entry name" value="Acetyltransf_1"/>
    <property type="match status" value="1"/>
</dbReference>
<organism evidence="2 3">
    <name type="scientific">Arthrobacter citreus</name>
    <dbReference type="NCBI Taxonomy" id="1670"/>
    <lineage>
        <taxon>Bacteria</taxon>
        <taxon>Bacillati</taxon>
        <taxon>Actinomycetota</taxon>
        <taxon>Actinomycetes</taxon>
        <taxon>Micrococcales</taxon>
        <taxon>Micrococcaceae</taxon>
        <taxon>Arthrobacter</taxon>
    </lineage>
</organism>
<dbReference type="PROSITE" id="PS51186">
    <property type="entry name" value="GNAT"/>
    <property type="match status" value="1"/>
</dbReference>
<dbReference type="InterPro" id="IPR000182">
    <property type="entry name" value="GNAT_dom"/>
</dbReference>
<dbReference type="EC" id="2.3.1.-" evidence="2"/>
<dbReference type="Pfam" id="PF13312">
    <property type="entry name" value="DUF4081"/>
    <property type="match status" value="1"/>
</dbReference>
<dbReference type="InterPro" id="IPR016181">
    <property type="entry name" value="Acyl_CoA_acyltransferase"/>
</dbReference>